<evidence type="ECO:0000313" key="2">
    <source>
        <dbReference type="Proteomes" id="UP000198381"/>
    </source>
</evidence>
<comment type="caution">
    <text evidence="1">The sequence shown here is derived from an EMBL/GenBank/DDBJ whole genome shotgun (WGS) entry which is preliminary data.</text>
</comment>
<dbReference type="Proteomes" id="UP000198381">
    <property type="component" value="Unassembled WGS sequence"/>
</dbReference>
<accession>A0ABX4CZE0</accession>
<gene>
    <name evidence="1" type="ORF">B0A81_02015</name>
</gene>
<organism evidence="1 2">
    <name type="scientific">Flavobacterium plurextorum</name>
    <dbReference type="NCBI Taxonomy" id="1114867"/>
    <lineage>
        <taxon>Bacteria</taxon>
        <taxon>Pseudomonadati</taxon>
        <taxon>Bacteroidota</taxon>
        <taxon>Flavobacteriia</taxon>
        <taxon>Flavobacteriales</taxon>
        <taxon>Flavobacteriaceae</taxon>
        <taxon>Flavobacterium</taxon>
    </lineage>
</organism>
<evidence type="ECO:0000313" key="1">
    <source>
        <dbReference type="EMBL" id="OXB11331.1"/>
    </source>
</evidence>
<name>A0ABX4CZE0_9FLAO</name>
<reference evidence="1 2" key="1">
    <citation type="submission" date="2016-11" db="EMBL/GenBank/DDBJ databases">
        <title>Whole genomes of Flavobacteriaceae.</title>
        <authorList>
            <person name="Stine C."/>
            <person name="Li C."/>
            <person name="Tadesse D."/>
        </authorList>
    </citation>
    <scope>NUCLEOTIDE SEQUENCE [LARGE SCALE GENOMIC DNA]</scope>
    <source>
        <strain evidence="1 2">CCUG 60112</strain>
    </source>
</reference>
<proteinExistence type="predicted"/>
<protein>
    <submittedName>
        <fullName evidence="1">Uncharacterized protein</fullName>
    </submittedName>
</protein>
<sequence length="60" mass="6773">MDVALSFYADKTDCPLAKRGLKQIFNFVTDINRTVCHSEERGIALGASQRLEIKIGEFRV</sequence>
<dbReference type="EMBL" id="MUHD01000003">
    <property type="protein sequence ID" value="OXB11331.1"/>
    <property type="molecule type" value="Genomic_DNA"/>
</dbReference>
<keyword evidence="2" id="KW-1185">Reference proteome</keyword>